<dbReference type="Pfam" id="PF00018">
    <property type="entry name" value="SH3_1"/>
    <property type="match status" value="1"/>
</dbReference>
<dbReference type="InterPro" id="IPR001452">
    <property type="entry name" value="SH3_domain"/>
</dbReference>
<dbReference type="Gene3D" id="2.30.30.40">
    <property type="entry name" value="SH3 Domains"/>
    <property type="match status" value="1"/>
</dbReference>
<dbReference type="InterPro" id="IPR036028">
    <property type="entry name" value="SH3-like_dom_sf"/>
</dbReference>
<evidence type="ECO:0000259" key="3">
    <source>
        <dbReference type="PROSITE" id="PS50002"/>
    </source>
</evidence>
<name>A0A8D1EG94_PIG</name>
<dbReference type="PANTHER" id="PTHR14167:SF64">
    <property type="entry name" value="SORBIN AND SH3 DOMAIN-CONTAINING PROTEIN 1"/>
    <property type="match status" value="1"/>
</dbReference>
<organism evidence="4 5">
    <name type="scientific">Sus scrofa</name>
    <name type="common">Pig</name>
    <dbReference type="NCBI Taxonomy" id="9823"/>
    <lineage>
        <taxon>Eukaryota</taxon>
        <taxon>Metazoa</taxon>
        <taxon>Chordata</taxon>
        <taxon>Craniata</taxon>
        <taxon>Vertebrata</taxon>
        <taxon>Euteleostomi</taxon>
        <taxon>Mammalia</taxon>
        <taxon>Eutheria</taxon>
        <taxon>Laurasiatheria</taxon>
        <taxon>Artiodactyla</taxon>
        <taxon>Suina</taxon>
        <taxon>Suidae</taxon>
        <taxon>Sus</taxon>
    </lineage>
</organism>
<dbReference type="PROSITE" id="PS50002">
    <property type="entry name" value="SH3"/>
    <property type="match status" value="1"/>
</dbReference>
<keyword evidence="1 2" id="KW-0728">SH3 domain</keyword>
<dbReference type="InterPro" id="IPR050384">
    <property type="entry name" value="Endophilin_SH3RF"/>
</dbReference>
<reference evidence="4" key="1">
    <citation type="submission" date="2025-08" db="UniProtKB">
        <authorList>
            <consortium name="Ensembl"/>
        </authorList>
    </citation>
    <scope>IDENTIFICATION</scope>
</reference>
<evidence type="ECO:0000313" key="5">
    <source>
        <dbReference type="Proteomes" id="UP000694722"/>
    </source>
</evidence>
<dbReference type="Ensembl" id="ENSSSCT00040048200.1">
    <property type="protein sequence ID" value="ENSSSCP00040020126.1"/>
    <property type="gene ID" value="ENSSSCG00040034888.1"/>
</dbReference>
<dbReference type="PANTHER" id="PTHR14167">
    <property type="entry name" value="SH3 DOMAIN-CONTAINING"/>
    <property type="match status" value="1"/>
</dbReference>
<sequence length="146" mass="16202">MCRDQVRQGPLSCCVLQGERITLLRQVDENWYEGRIPGTSRQGIFPITYVDVIKRPLVKNPVDYIDLPFSSSPSRSATASPQVPMLLVNGFHLRTTHLSAAGTQPLCSSSATPRLRTVTAVQSIHTRVCVQVPFFKNLGGEKIHSR</sequence>
<feature type="domain" description="SH3" evidence="3">
    <location>
        <begin position="1"/>
        <end position="55"/>
    </location>
</feature>
<dbReference type="SUPFAM" id="SSF50044">
    <property type="entry name" value="SH3-domain"/>
    <property type="match status" value="1"/>
</dbReference>
<dbReference type="AlphaFoldDB" id="A0A8D1EG94"/>
<dbReference type="Proteomes" id="UP000694722">
    <property type="component" value="Unplaced"/>
</dbReference>
<protein>
    <recommendedName>
        <fullName evidence="3">SH3 domain-containing protein</fullName>
    </recommendedName>
</protein>
<evidence type="ECO:0000256" key="2">
    <source>
        <dbReference type="PROSITE-ProRule" id="PRU00192"/>
    </source>
</evidence>
<evidence type="ECO:0000313" key="4">
    <source>
        <dbReference type="Ensembl" id="ENSSSCP00040020126.1"/>
    </source>
</evidence>
<accession>A0A8D1EG94</accession>
<proteinExistence type="predicted"/>
<evidence type="ECO:0000256" key="1">
    <source>
        <dbReference type="ARBA" id="ARBA00022443"/>
    </source>
</evidence>